<dbReference type="InterPro" id="IPR029175">
    <property type="entry name" value="EXOC2/Sec5"/>
</dbReference>
<evidence type="ECO:0000256" key="2">
    <source>
        <dbReference type="ARBA" id="ARBA00022448"/>
    </source>
</evidence>
<dbReference type="GO" id="GO:0000145">
    <property type="term" value="C:exocyst"/>
    <property type="evidence" value="ECO:0007669"/>
    <property type="project" value="UniProtKB-UniRule"/>
</dbReference>
<dbReference type="InterPro" id="IPR039481">
    <property type="entry name" value="EXOC2/Sec5_N_dom"/>
</dbReference>
<evidence type="ECO:0000256" key="3">
    <source>
        <dbReference type="ARBA" id="ARBA00022483"/>
    </source>
</evidence>
<dbReference type="OrthoDB" id="26242at2759"/>
<sequence>MNPFSFDESSLMEFYDLKTLNPTNSWTQDSTAVYNLEKWAVQTPDMVNSYNVLKDLMDQEQQQQGLNGMSETDEREIKRQLEIVDDPLRHSVKIIQLIDTLPPSEVTNVADLTQYLINNKNFNVKKFLGDIHNKDSFTELSQSLDILDQDIQNQANDLKRLVQENFTKYVKIKNRLDQIYKQFLDNVNAKDPSLNAADALDVDQLGEKVDTSVREITRKLKPLMECQSKLNSYQLARLFIEENKQFFNLPRTLERHISNNNYQSFISEYLKGKELYKQLKADYMESPSYPKTIDTIWNKAEQLTEAYRENTWSTLINNENLVEQQSVFLPLISKLLDLKLTENPIIKWINIKLEKFEADLSTNSERLLEKVIAAQRSIVKINEKISEDDDEHIGVNLSYYTTIGQLFSPTYTNNGSPVERSENTSSDTLPESTNGNWNKPEKDLTGASLTRGLTDSPNVIEMWLMIVRYVQELSVICNKFIDLWDHVANFLDGSYQNTIINEKKKNNILVGDTNSISNFKQFLVLEDDQIKKIRDKGELFVTLISGKLLLLFQSSQESLPLKQASSTKEDRSPQNYGFVPPNANGLSCLRYLPMIIEPLLRFATQLAQLGISKRCIETTRELVGVVINRSISAISATRQRDIGNFHLLEDWEVHKLVDGISNSGSKRIKYAVTQFPEIVLTFQQYSIKTIRDILYACERLPVINEISVVSYPSKKQITPIEIQQIISMETVLEAILKNAAKDKDNPRTSHTLLTLTNLQHIRETTFVEIRKYFDEAFECHLSDKKLDIITLLQKMEVSIFGNYLSTLKINLKNILDEKFHQIDWPSHTSNSFRISDYILESLMLLVTIHSECYRIGPQLIEKVLRDAQVFISRFLFEALKTYVGAISSDGLLQITVDLIFFQKILGSLLEPETKATLRACLQDCFQNKIDKLDKCINDVQPIVDSNIKKTSIQFAAFQC</sequence>
<dbReference type="OMA" id="MSAKWKS"/>
<dbReference type="GO" id="GO:0015031">
    <property type="term" value="P:protein transport"/>
    <property type="evidence" value="ECO:0007669"/>
    <property type="project" value="UniProtKB-KW"/>
</dbReference>
<comment type="function">
    <text evidence="4">Component of the exocyst complex involved in the docking of exocytic vesicles with fusion sites on the plasma membrane.</text>
</comment>
<keyword evidence="2 4" id="KW-0813">Transport</keyword>
<evidence type="ECO:0000256" key="4">
    <source>
        <dbReference type="RuleBase" id="RU365069"/>
    </source>
</evidence>
<comment type="similarity">
    <text evidence="1 4">Belongs to the SEC5 family.</text>
</comment>
<dbReference type="Proteomes" id="UP000006310">
    <property type="component" value="Chromosome 1"/>
</dbReference>
<dbReference type="GO" id="GO:0006893">
    <property type="term" value="P:Golgi to plasma membrane transport"/>
    <property type="evidence" value="ECO:0007669"/>
    <property type="project" value="UniProtKB-UniRule"/>
</dbReference>
<feature type="domain" description="Exocyst complex component EXOC2/Sec5 N-terminal" evidence="6">
    <location>
        <begin position="86"/>
        <end position="957"/>
    </location>
</feature>
<comment type="subunit">
    <text evidence="4">Component of the exocyst complex.</text>
</comment>
<accession>J7S3T0</accession>
<dbReference type="GO" id="GO:0005935">
    <property type="term" value="C:cellular bud neck"/>
    <property type="evidence" value="ECO:0007669"/>
    <property type="project" value="EnsemblFungi"/>
</dbReference>
<name>J7S3T0_HUIN7</name>
<dbReference type="KEGG" id="kng:KNAG_0A04980"/>
<dbReference type="GO" id="GO:0005934">
    <property type="term" value="C:cellular bud tip"/>
    <property type="evidence" value="ECO:0007669"/>
    <property type="project" value="EnsemblFungi"/>
</dbReference>
<dbReference type="GO" id="GO:0048309">
    <property type="term" value="P:endoplasmic reticulum inheritance"/>
    <property type="evidence" value="ECO:0007669"/>
    <property type="project" value="EnsemblFungi"/>
</dbReference>
<dbReference type="STRING" id="1071383.J7S3T0"/>
<feature type="compositionally biased region" description="Polar residues" evidence="5">
    <location>
        <begin position="423"/>
        <end position="437"/>
    </location>
</feature>
<dbReference type="AlphaFoldDB" id="J7S3T0"/>
<evidence type="ECO:0000313" key="7">
    <source>
        <dbReference type="EMBL" id="CCK68166.1"/>
    </source>
</evidence>
<evidence type="ECO:0000256" key="5">
    <source>
        <dbReference type="SAM" id="MobiDB-lite"/>
    </source>
</evidence>
<dbReference type="EMBL" id="HE978314">
    <property type="protein sequence ID" value="CCK68166.1"/>
    <property type="molecule type" value="Genomic_DNA"/>
</dbReference>
<dbReference type="PANTHER" id="PTHR13043:SF1">
    <property type="entry name" value="EXOCYST COMPLEX COMPONENT 2"/>
    <property type="match status" value="1"/>
</dbReference>
<keyword evidence="8" id="KW-1185">Reference proteome</keyword>
<dbReference type="RefSeq" id="XP_022462412.1">
    <property type="nucleotide sequence ID" value="XM_022609285.1"/>
</dbReference>
<dbReference type="GO" id="GO:0001927">
    <property type="term" value="P:exocyst assembly"/>
    <property type="evidence" value="ECO:0007669"/>
    <property type="project" value="EnsemblFungi"/>
</dbReference>
<gene>
    <name evidence="7" type="primary">KNAG0A04980</name>
    <name evidence="7" type="ordered locus">KNAG_0A04980</name>
</gene>
<proteinExistence type="inferred from homology"/>
<dbReference type="HOGENOM" id="CLU_339546_0_0_1"/>
<feature type="region of interest" description="Disordered" evidence="5">
    <location>
        <begin position="412"/>
        <end position="443"/>
    </location>
</feature>
<protein>
    <recommendedName>
        <fullName evidence="4">Exocyst complex component SEC5</fullName>
    </recommendedName>
</protein>
<dbReference type="GO" id="GO:0000131">
    <property type="term" value="C:incipient cellular bud site"/>
    <property type="evidence" value="ECO:0007669"/>
    <property type="project" value="EnsemblFungi"/>
</dbReference>
<evidence type="ECO:0000259" key="6">
    <source>
        <dbReference type="Pfam" id="PF15469"/>
    </source>
</evidence>
<organism evidence="7 8">
    <name type="scientific">Huiozyma naganishii (strain ATCC MYA-139 / BCRC 22969 / CBS 8797 / KCTC 17520 / NBRC 10181 / NCYC 3082 / Yp74L-3)</name>
    <name type="common">Yeast</name>
    <name type="synonym">Kazachstania naganishii</name>
    <dbReference type="NCBI Taxonomy" id="1071383"/>
    <lineage>
        <taxon>Eukaryota</taxon>
        <taxon>Fungi</taxon>
        <taxon>Dikarya</taxon>
        <taxon>Ascomycota</taxon>
        <taxon>Saccharomycotina</taxon>
        <taxon>Saccharomycetes</taxon>
        <taxon>Saccharomycetales</taxon>
        <taxon>Saccharomycetaceae</taxon>
        <taxon>Huiozyma</taxon>
    </lineage>
</organism>
<dbReference type="eggNOG" id="KOG2347">
    <property type="taxonomic scope" value="Eukaryota"/>
</dbReference>
<keyword evidence="3 4" id="KW-0268">Exocytosis</keyword>
<dbReference type="GeneID" id="34523801"/>
<evidence type="ECO:0000256" key="1">
    <source>
        <dbReference type="ARBA" id="ARBA00010578"/>
    </source>
</evidence>
<reference evidence="7 8" key="1">
    <citation type="journal article" date="2011" name="Proc. Natl. Acad. Sci. U.S.A.">
        <title>Evolutionary erosion of yeast sex chromosomes by mating-type switching accidents.</title>
        <authorList>
            <person name="Gordon J.L."/>
            <person name="Armisen D."/>
            <person name="Proux-Wera E."/>
            <person name="Oheigeartaigh S.S."/>
            <person name="Byrne K.P."/>
            <person name="Wolfe K.H."/>
        </authorList>
    </citation>
    <scope>NUCLEOTIDE SEQUENCE [LARGE SCALE GENOMIC DNA]</scope>
    <source>
        <strain evidence="8">ATCC MYA-139 / BCRC 22969 / CBS 8797 / CCRC 22969 / KCTC 17520 / NBRC 10181 / NCYC 3082</strain>
    </source>
</reference>
<keyword evidence="4" id="KW-0653">Protein transport</keyword>
<dbReference type="Pfam" id="PF15469">
    <property type="entry name" value="Sec5"/>
    <property type="match status" value="1"/>
</dbReference>
<dbReference type="PANTHER" id="PTHR13043">
    <property type="entry name" value="EXOCYST COMPLEX COMPONENT SEC5"/>
    <property type="match status" value="1"/>
</dbReference>
<reference evidence="8" key="2">
    <citation type="submission" date="2012-08" db="EMBL/GenBank/DDBJ databases">
        <title>Genome sequence of Kazachstania naganishii.</title>
        <authorList>
            <person name="Gordon J.L."/>
            <person name="Armisen D."/>
            <person name="Proux-Wera E."/>
            <person name="OhEigeartaigh S.S."/>
            <person name="Byrne K.P."/>
            <person name="Wolfe K.H."/>
        </authorList>
    </citation>
    <scope>NUCLEOTIDE SEQUENCE [LARGE SCALE GENOMIC DNA]</scope>
    <source>
        <strain evidence="8">ATCC MYA-139 / BCRC 22969 / CBS 8797 / CCRC 22969 / KCTC 17520 / NBRC 10181 / NCYC 3082</strain>
    </source>
</reference>
<evidence type="ECO:0000313" key="8">
    <source>
        <dbReference type="Proteomes" id="UP000006310"/>
    </source>
</evidence>